<proteinExistence type="predicted"/>
<dbReference type="EMBL" id="RAXT01000003">
    <property type="protein sequence ID" value="RKG40044.1"/>
    <property type="molecule type" value="Genomic_DNA"/>
</dbReference>
<evidence type="ECO:0000313" key="2">
    <source>
        <dbReference type="Proteomes" id="UP000280405"/>
    </source>
</evidence>
<reference evidence="1 2" key="1">
    <citation type="submission" date="2018-09" db="EMBL/GenBank/DDBJ databases">
        <title>The draft genome of Acinetobacter spp. strains.</title>
        <authorList>
            <person name="Qin J."/>
            <person name="Feng Y."/>
            <person name="Zong Z."/>
        </authorList>
    </citation>
    <scope>NUCLEOTIDE SEQUENCE [LARGE SCALE GENOMIC DNA]</scope>
    <source>
        <strain evidence="1 2">WCHAc060115</strain>
    </source>
</reference>
<evidence type="ECO:0000313" key="1">
    <source>
        <dbReference type="EMBL" id="RKG40044.1"/>
    </source>
</evidence>
<dbReference type="OrthoDB" id="6704475at2"/>
<accession>A0A3A8FCF0</accession>
<gene>
    <name evidence="1" type="ORF">D7V20_02930</name>
</gene>
<dbReference type="PROSITE" id="PS51257">
    <property type="entry name" value="PROKAR_LIPOPROTEIN"/>
    <property type="match status" value="1"/>
</dbReference>
<name>A0A3A8FCF0_9GAMM</name>
<dbReference type="Proteomes" id="UP000280405">
    <property type="component" value="Unassembled WGS sequence"/>
</dbReference>
<keyword evidence="2" id="KW-1185">Reference proteome</keyword>
<evidence type="ECO:0008006" key="3">
    <source>
        <dbReference type="Google" id="ProtNLM"/>
    </source>
</evidence>
<comment type="caution">
    <text evidence="1">The sequence shown here is derived from an EMBL/GenBank/DDBJ whole genome shotgun (WGS) entry which is preliminary data.</text>
</comment>
<dbReference type="AlphaFoldDB" id="A0A3A8FCF0"/>
<protein>
    <recommendedName>
        <fullName evidence="3">Lipoprotein</fullName>
    </recommendedName>
</protein>
<sequence length="113" mass="12526">MKISILLSIIFILTGCVIGTSSEIKTAEKLLKQFKCSNIETTQLSHSSMTSYHEHSLAVSKEKATSYIESYKSGNELFKIPLDEVVQQQYDVYKSACESLGGVQSQSETNPLN</sequence>
<dbReference type="RefSeq" id="WP_120382940.1">
    <property type="nucleotide sequence ID" value="NZ_RAXT01000003.1"/>
</dbReference>
<organism evidence="1 2">
    <name type="scientific">Acinetobacter rongchengensis</name>
    <dbReference type="NCBI Taxonomy" id="2419601"/>
    <lineage>
        <taxon>Bacteria</taxon>
        <taxon>Pseudomonadati</taxon>
        <taxon>Pseudomonadota</taxon>
        <taxon>Gammaproteobacteria</taxon>
        <taxon>Moraxellales</taxon>
        <taxon>Moraxellaceae</taxon>
        <taxon>Acinetobacter</taxon>
    </lineage>
</organism>